<proteinExistence type="predicted"/>
<keyword evidence="1" id="KW-0812">Transmembrane</keyword>
<dbReference type="RefSeq" id="WP_183512593.1">
    <property type="nucleotide sequence ID" value="NZ_BAABGK010000034.1"/>
</dbReference>
<keyword evidence="3" id="KW-1185">Reference proteome</keyword>
<organism evidence="2 3">
    <name type="scientific">Paeniglutamicibacter cryotolerans</name>
    <dbReference type="NCBI Taxonomy" id="670079"/>
    <lineage>
        <taxon>Bacteria</taxon>
        <taxon>Bacillati</taxon>
        <taxon>Actinomycetota</taxon>
        <taxon>Actinomycetes</taxon>
        <taxon>Micrococcales</taxon>
        <taxon>Micrococcaceae</taxon>
        <taxon>Paeniglutamicibacter</taxon>
    </lineage>
</organism>
<reference evidence="2 3" key="1">
    <citation type="submission" date="2020-08" db="EMBL/GenBank/DDBJ databases">
        <title>Sequencing the genomes of 1000 actinobacteria strains.</title>
        <authorList>
            <person name="Klenk H.-P."/>
        </authorList>
    </citation>
    <scope>NUCLEOTIDE SEQUENCE [LARGE SCALE GENOMIC DNA]</scope>
    <source>
        <strain evidence="2 3">DSM 22826</strain>
    </source>
</reference>
<evidence type="ECO:0000313" key="3">
    <source>
        <dbReference type="Proteomes" id="UP000523000"/>
    </source>
</evidence>
<feature type="transmembrane region" description="Helical" evidence="1">
    <location>
        <begin position="18"/>
        <end position="41"/>
    </location>
</feature>
<accession>A0A839QUR4</accession>
<name>A0A839QUR4_9MICC</name>
<evidence type="ECO:0000313" key="2">
    <source>
        <dbReference type="EMBL" id="MBB2997032.1"/>
    </source>
</evidence>
<dbReference type="Proteomes" id="UP000523000">
    <property type="component" value="Unassembled WGS sequence"/>
</dbReference>
<evidence type="ECO:0000256" key="1">
    <source>
        <dbReference type="SAM" id="Phobius"/>
    </source>
</evidence>
<sequence length="101" mass="10356">MTNDFSNAGASPRRTRPLAAPVGCGIAAILVVAGVITLALVQPAEDFGWFGYAPLGESGLDQLVGSTFVTGPQITGYLIIGAGLLALAFTLGLVLGRRARR</sequence>
<dbReference type="EMBL" id="JACHVS010000002">
    <property type="protein sequence ID" value="MBB2997032.1"/>
    <property type="molecule type" value="Genomic_DNA"/>
</dbReference>
<keyword evidence="1" id="KW-0472">Membrane</keyword>
<comment type="caution">
    <text evidence="2">The sequence shown here is derived from an EMBL/GenBank/DDBJ whole genome shotgun (WGS) entry which is preliminary data.</text>
</comment>
<keyword evidence="1" id="KW-1133">Transmembrane helix</keyword>
<feature type="transmembrane region" description="Helical" evidence="1">
    <location>
        <begin position="74"/>
        <end position="95"/>
    </location>
</feature>
<dbReference type="AlphaFoldDB" id="A0A839QUR4"/>
<protein>
    <submittedName>
        <fullName evidence="2">Heme/copper-type cytochrome/quinol oxidase subunit 1</fullName>
    </submittedName>
</protein>
<gene>
    <name evidence="2" type="ORF">E9229_003279</name>
</gene>